<dbReference type="SUPFAM" id="SSF51695">
    <property type="entry name" value="PLC-like phosphodiesterases"/>
    <property type="match status" value="1"/>
</dbReference>
<dbReference type="Proteomes" id="UP000051645">
    <property type="component" value="Unassembled WGS sequence"/>
</dbReference>
<dbReference type="PATRIC" id="fig|81857.3.peg.2183"/>
<dbReference type="PANTHER" id="PTHR46211:SF14">
    <property type="entry name" value="GLYCEROPHOSPHODIESTER PHOSPHODIESTERASE"/>
    <property type="match status" value="1"/>
</dbReference>
<evidence type="ECO:0000313" key="3">
    <source>
        <dbReference type="EMBL" id="KRN31323.1"/>
    </source>
</evidence>
<keyword evidence="4" id="KW-1185">Reference proteome</keyword>
<dbReference type="EMBL" id="JQAZ01000004">
    <property type="protein sequence ID" value="KRN31323.1"/>
    <property type="molecule type" value="Genomic_DNA"/>
</dbReference>
<dbReference type="RefSeq" id="WP_057769510.1">
    <property type="nucleotide sequence ID" value="NZ_JQAT01000008.1"/>
</dbReference>
<dbReference type="PANTHER" id="PTHR46211">
    <property type="entry name" value="GLYCEROPHOSPHORYL DIESTER PHOSPHODIESTERASE"/>
    <property type="match status" value="1"/>
</dbReference>
<dbReference type="STRING" id="81857.IV38_GL002133"/>
<dbReference type="Gene3D" id="3.20.20.190">
    <property type="entry name" value="Phosphatidylinositol (PI) phosphodiesterase"/>
    <property type="match status" value="1"/>
</dbReference>
<gene>
    <name evidence="2" type="ORF">IV38_GL002133</name>
    <name evidence="3" type="ORF">IV40_GL001317</name>
</gene>
<dbReference type="GO" id="GO:0006629">
    <property type="term" value="P:lipid metabolic process"/>
    <property type="evidence" value="ECO:0007669"/>
    <property type="project" value="InterPro"/>
</dbReference>
<comment type="caution">
    <text evidence="2">The sequence shown here is derived from an EMBL/GenBank/DDBJ whole genome shotgun (WGS) entry which is preliminary data.</text>
</comment>
<evidence type="ECO:0000313" key="4">
    <source>
        <dbReference type="Proteomes" id="UP000051645"/>
    </source>
</evidence>
<dbReference type="InterPro" id="IPR017946">
    <property type="entry name" value="PLC-like_Pdiesterase_TIM-brl"/>
</dbReference>
<dbReference type="Proteomes" id="UP000051751">
    <property type="component" value="Unassembled WGS sequence"/>
</dbReference>
<dbReference type="PROSITE" id="PS51704">
    <property type="entry name" value="GP_PDE"/>
    <property type="match status" value="1"/>
</dbReference>
<dbReference type="GO" id="GO:0008081">
    <property type="term" value="F:phosphoric diester hydrolase activity"/>
    <property type="evidence" value="ECO:0007669"/>
    <property type="project" value="InterPro"/>
</dbReference>
<evidence type="ECO:0000259" key="1">
    <source>
        <dbReference type="PROSITE" id="PS51704"/>
    </source>
</evidence>
<proteinExistence type="predicted"/>
<dbReference type="CDD" id="cd08556">
    <property type="entry name" value="GDPD"/>
    <property type="match status" value="1"/>
</dbReference>
<reference evidence="4 5" key="1">
    <citation type="journal article" date="2015" name="Genome Announc.">
        <title>Expanding the biotechnology potential of lactobacilli through comparative genomics of 213 strains and associated genera.</title>
        <authorList>
            <person name="Sun Z."/>
            <person name="Harris H.M."/>
            <person name="McCann A."/>
            <person name="Guo C."/>
            <person name="Argimon S."/>
            <person name="Zhang W."/>
            <person name="Yang X."/>
            <person name="Jeffery I.B."/>
            <person name="Cooney J.C."/>
            <person name="Kagawa T.F."/>
            <person name="Liu W."/>
            <person name="Song Y."/>
            <person name="Salvetti E."/>
            <person name="Wrobel A."/>
            <person name="Rasinkangas P."/>
            <person name="Parkhill J."/>
            <person name="Rea M.C."/>
            <person name="O'Sullivan O."/>
            <person name="Ritari J."/>
            <person name="Douillard F.P."/>
            <person name="Paul Ross R."/>
            <person name="Yang R."/>
            <person name="Briner A.E."/>
            <person name="Felis G.E."/>
            <person name="de Vos W.M."/>
            <person name="Barrangou R."/>
            <person name="Klaenhammer T.R."/>
            <person name="Caufield P.W."/>
            <person name="Cui Y."/>
            <person name="Zhang H."/>
            <person name="O'Toole P.W."/>
        </authorList>
    </citation>
    <scope>NUCLEOTIDE SEQUENCE [LARGE SCALE GENOMIC DNA]</scope>
    <source>
        <strain evidence="2 5">ATCC BAA-66</strain>
        <strain evidence="3 4">DSM 13344</strain>
    </source>
</reference>
<protein>
    <recommendedName>
        <fullName evidence="1">GP-PDE domain-containing protein</fullName>
    </recommendedName>
</protein>
<dbReference type="InterPro" id="IPR030395">
    <property type="entry name" value="GP_PDE_dom"/>
</dbReference>
<evidence type="ECO:0000313" key="2">
    <source>
        <dbReference type="EMBL" id="KRN27480.1"/>
    </source>
</evidence>
<dbReference type="Pfam" id="PF03009">
    <property type="entry name" value="GDPD"/>
    <property type="match status" value="1"/>
</dbReference>
<dbReference type="AlphaFoldDB" id="A0A0R2FG04"/>
<name>A0A0R2FG04_9LACO</name>
<dbReference type="OrthoDB" id="384721at2"/>
<sequence length="461" mass="51943">MHLKQFFFVNLFFVLWLTLSGFTVVGHRGDPINAPEETYQSDDTAFKEGADYVELDLHESSDGVLVISHDRQLLRVTGQDAIVSQNTWAQIHAMKQKNGESMHSLEELFIHYQDDPNAKFLIETKKTKKGNPADMEEKLAALIKQYHMEKRVMIHSFSLNSLEKMKTLLPSVPRLFIVGSLKRLNFEAFTYTTGVNISSTLATPALVKALHAAGQKVYIWDEMTENRASWDKLVNLNIDGVVTNYPAIGHEYQVAKDASSAVKLNTVGTVNTNKQTIKTYENPYERTNLKAAAQPAQTFTVTSTVTYQGRVYDQIGTNRFINADWVNTGESADWAKVFLGKQAYILPQHLQIALWSDPLYPTQQTGTVLPNTMHKIEAVRFVGAKAWFKLAAGWVPESAVLVKLQPATDTTALRLKQYQQLPDAVRSNRLYLQPQLLLSLSQQTARLYPNKFANFTVQKAA</sequence>
<accession>A0A0R2FG04</accession>
<organism evidence="2 5">
    <name type="scientific">Lactobacillus selangorensis</name>
    <dbReference type="NCBI Taxonomy" id="81857"/>
    <lineage>
        <taxon>Bacteria</taxon>
        <taxon>Bacillati</taxon>
        <taxon>Bacillota</taxon>
        <taxon>Bacilli</taxon>
        <taxon>Lactobacillales</taxon>
        <taxon>Lactobacillaceae</taxon>
        <taxon>Lactobacillus</taxon>
    </lineage>
</organism>
<evidence type="ECO:0000313" key="5">
    <source>
        <dbReference type="Proteomes" id="UP000051751"/>
    </source>
</evidence>
<feature type="domain" description="GP-PDE" evidence="1">
    <location>
        <begin position="22"/>
        <end position="253"/>
    </location>
</feature>
<dbReference type="EMBL" id="JQAT01000008">
    <property type="protein sequence ID" value="KRN27480.1"/>
    <property type="molecule type" value="Genomic_DNA"/>
</dbReference>